<organism evidence="1 2">
    <name type="scientific">Rhodovastum atsumiense</name>
    <dbReference type="NCBI Taxonomy" id="504468"/>
    <lineage>
        <taxon>Bacteria</taxon>
        <taxon>Pseudomonadati</taxon>
        <taxon>Pseudomonadota</taxon>
        <taxon>Alphaproteobacteria</taxon>
        <taxon>Acetobacterales</taxon>
        <taxon>Acetobacteraceae</taxon>
        <taxon>Rhodovastum</taxon>
    </lineage>
</organism>
<dbReference type="Proteomes" id="UP000325255">
    <property type="component" value="Unassembled WGS sequence"/>
</dbReference>
<gene>
    <name evidence="1" type="ORF">F1189_18305</name>
</gene>
<comment type="caution">
    <text evidence="1">The sequence shown here is derived from an EMBL/GenBank/DDBJ whole genome shotgun (WGS) entry which is preliminary data.</text>
</comment>
<evidence type="ECO:0000313" key="2">
    <source>
        <dbReference type="Proteomes" id="UP000325255"/>
    </source>
</evidence>
<dbReference type="RefSeq" id="WP_150042315.1">
    <property type="nucleotide sequence ID" value="NZ_OW485601.1"/>
</dbReference>
<evidence type="ECO:0000313" key="1">
    <source>
        <dbReference type="EMBL" id="KAA5610581.1"/>
    </source>
</evidence>
<reference evidence="1 2" key="1">
    <citation type="submission" date="2019-09" db="EMBL/GenBank/DDBJ databases">
        <title>Genome sequence of Rhodovastum atsumiense, a diverse member of the Acetobacteraceae family of non-sulfur purple photosynthetic bacteria.</title>
        <authorList>
            <person name="Meyer T."/>
            <person name="Kyndt J."/>
        </authorList>
    </citation>
    <scope>NUCLEOTIDE SEQUENCE [LARGE SCALE GENOMIC DNA]</scope>
    <source>
        <strain evidence="1 2">DSM 21279</strain>
    </source>
</reference>
<dbReference type="AlphaFoldDB" id="A0A5M6IQX0"/>
<keyword evidence="2" id="KW-1185">Reference proteome</keyword>
<accession>A0A5M6IQX0</accession>
<dbReference type="EMBL" id="VWPK01000030">
    <property type="protein sequence ID" value="KAA5610581.1"/>
    <property type="molecule type" value="Genomic_DNA"/>
</dbReference>
<name>A0A5M6IQX0_9PROT</name>
<sequence>MTDPTSPESSPPRDETEAVGAEAVLLEWLRAVRGQALADPAALRAWARADPAAFRAAFAGFAGMTAAAAVLDAAAGWLLGAGVRPDDRVFWAGDQADPALAGLAVTGAALVADPTGARCFDRAPAWPPAAPVRPPAPGPDGR</sequence>
<proteinExistence type="predicted"/>
<protein>
    <submittedName>
        <fullName evidence="1">Uncharacterized protein</fullName>
    </submittedName>
</protein>